<dbReference type="EMBL" id="FOXS01000008">
    <property type="protein sequence ID" value="SFQ79429.1"/>
    <property type="molecule type" value="Genomic_DNA"/>
</dbReference>
<accession>A0A1I6BEW5</accession>
<dbReference type="AlphaFoldDB" id="A0A1I6BEW5"/>
<dbReference type="Proteomes" id="UP000199029">
    <property type="component" value="Unassembled WGS sequence"/>
</dbReference>
<proteinExistence type="predicted"/>
<gene>
    <name evidence="1" type="ORF">SAMN04515668_4440</name>
</gene>
<keyword evidence="2" id="KW-1185">Reference proteome</keyword>
<protein>
    <submittedName>
        <fullName evidence="1">Uncharacterized protein</fullName>
    </submittedName>
</protein>
<organism evidence="1 2">
    <name type="scientific">Hymenobacter arizonensis</name>
    <name type="common">Siccationidurans arizonensis</name>
    <dbReference type="NCBI Taxonomy" id="1227077"/>
    <lineage>
        <taxon>Bacteria</taxon>
        <taxon>Pseudomonadati</taxon>
        <taxon>Bacteroidota</taxon>
        <taxon>Cytophagia</taxon>
        <taxon>Cytophagales</taxon>
        <taxon>Hymenobacteraceae</taxon>
        <taxon>Hymenobacter</taxon>
    </lineage>
</organism>
<evidence type="ECO:0000313" key="1">
    <source>
        <dbReference type="EMBL" id="SFQ79429.1"/>
    </source>
</evidence>
<reference evidence="2" key="1">
    <citation type="submission" date="2016-10" db="EMBL/GenBank/DDBJ databases">
        <authorList>
            <person name="Varghese N."/>
            <person name="Submissions S."/>
        </authorList>
    </citation>
    <scope>NUCLEOTIDE SEQUENCE [LARGE SCALE GENOMIC DNA]</scope>
    <source>
        <strain evidence="2">OR362-8,ATCC BAA-1266,JCM 13504</strain>
    </source>
</reference>
<sequence>MPRAVPAWLQALATFPPHGSWEELGDLLAERWEHGPSREAQVPLFRFLARFPTDERGGVWMGLVHGVETLRAYESELLGSLHRQPTEMTLLLLRRLANTGLSTVAQVPVADGYGPDRAVQGAGGGRRVPLRVAGQNGAAGAHQQDPQSLRRTERELCHGPMIHPPC</sequence>
<name>A0A1I6BEW5_HYMAR</name>
<evidence type="ECO:0000313" key="2">
    <source>
        <dbReference type="Proteomes" id="UP000199029"/>
    </source>
</evidence>